<protein>
    <submittedName>
        <fullName evidence="1">Tgf-beta family</fullName>
    </submittedName>
</protein>
<organism evidence="1 2">
    <name type="scientific">Holotrichia oblita</name>
    <name type="common">Chafer beetle</name>
    <dbReference type="NCBI Taxonomy" id="644536"/>
    <lineage>
        <taxon>Eukaryota</taxon>
        <taxon>Metazoa</taxon>
        <taxon>Ecdysozoa</taxon>
        <taxon>Arthropoda</taxon>
        <taxon>Hexapoda</taxon>
        <taxon>Insecta</taxon>
        <taxon>Pterygota</taxon>
        <taxon>Neoptera</taxon>
        <taxon>Endopterygota</taxon>
        <taxon>Coleoptera</taxon>
        <taxon>Polyphaga</taxon>
        <taxon>Scarabaeiformia</taxon>
        <taxon>Scarabaeidae</taxon>
        <taxon>Melolonthinae</taxon>
        <taxon>Holotrichia</taxon>
    </lineage>
</organism>
<name>A0ACB9SLQ3_HOLOL</name>
<keyword evidence="2" id="KW-1185">Reference proteome</keyword>
<comment type="caution">
    <text evidence="1">The sequence shown here is derived from an EMBL/GenBank/DDBJ whole genome shotgun (WGS) entry which is preliminary data.</text>
</comment>
<evidence type="ECO:0000313" key="1">
    <source>
        <dbReference type="EMBL" id="KAI4456053.1"/>
    </source>
</evidence>
<sequence>MWKVYVLLYSLLLITWYVLLCIMKNHLMKTTPSIEANLFNNNNTGANINFENITVLKKDSTENKIKQHIPRFMLELYENGVKSGYNLSLPDIVRSVIPKNAVIMEYEQKYKDYKDNHLLIFDVPPANSDENFVGAELKILSIVEVDPNSLHGLQKVVKISIYDDKEQEIIPLQEINAFYRNNTWLSFNITNAVKEILSRNEKFLKLVISIKTFLSYLDDRMVKFKLSLLPINEDFEHDYPVLLLTYSSAKNVIGQEEILKKRKRRKRDILEDDYLWDEKGNTKKTKRVKNICKRKSLYVDFAEIRYDSWIVQPRGYEAYQCHGRCFYPVAEHLSPTKHAIIQALLHSVDPTKAPRLCCVPTKLSSISVLYIDEKGVLTYRFAYKDMVVSECGCR</sequence>
<reference evidence="1" key="1">
    <citation type="submission" date="2022-04" db="EMBL/GenBank/DDBJ databases">
        <title>Chromosome-scale genome assembly of Holotrichia oblita Faldermann.</title>
        <authorList>
            <person name="Rongchong L."/>
        </authorList>
    </citation>
    <scope>NUCLEOTIDE SEQUENCE</scope>
    <source>
        <strain evidence="1">81SQS9</strain>
    </source>
</reference>
<gene>
    <name evidence="1" type="ORF">MML48_8g00009439</name>
</gene>
<evidence type="ECO:0000313" key="2">
    <source>
        <dbReference type="Proteomes" id="UP001056778"/>
    </source>
</evidence>
<dbReference type="Proteomes" id="UP001056778">
    <property type="component" value="Chromosome 8"/>
</dbReference>
<dbReference type="EMBL" id="CM043022">
    <property type="protein sequence ID" value="KAI4456053.1"/>
    <property type="molecule type" value="Genomic_DNA"/>
</dbReference>
<proteinExistence type="predicted"/>
<accession>A0ACB9SLQ3</accession>